<sequence>MSITNCVVCQRRCSVNGRCRFVTDPDGSLSRSYWMHPRLHFYAQAISFLPTSVKRFQLHHSGLMLFPSMINRHPLLKKKDRELSRLLSTLGGQVMIMRMKN</sequence>
<dbReference type="EMBL" id="BTRK01000006">
    <property type="protein sequence ID" value="GMR57680.1"/>
    <property type="molecule type" value="Genomic_DNA"/>
</dbReference>
<reference evidence="2" key="1">
    <citation type="submission" date="2022-10" db="EMBL/GenBank/DDBJ databases">
        <title>Genome assembly of Pristionchus species.</title>
        <authorList>
            <person name="Yoshida K."/>
            <person name="Sommer R.J."/>
        </authorList>
    </citation>
    <scope>NUCLEOTIDE SEQUENCE [LARGE SCALE GENOMIC DNA]</scope>
    <source>
        <strain evidence="2">RS5460</strain>
    </source>
</reference>
<gene>
    <name evidence="1" type="ORF">PMAYCL1PPCAC_27875</name>
</gene>
<organism evidence="1 2">
    <name type="scientific">Pristionchus mayeri</name>
    <dbReference type="NCBI Taxonomy" id="1317129"/>
    <lineage>
        <taxon>Eukaryota</taxon>
        <taxon>Metazoa</taxon>
        <taxon>Ecdysozoa</taxon>
        <taxon>Nematoda</taxon>
        <taxon>Chromadorea</taxon>
        <taxon>Rhabditida</taxon>
        <taxon>Rhabditina</taxon>
        <taxon>Diplogasteromorpha</taxon>
        <taxon>Diplogasteroidea</taxon>
        <taxon>Neodiplogasteridae</taxon>
        <taxon>Pristionchus</taxon>
    </lineage>
</organism>
<dbReference type="AlphaFoldDB" id="A0AAN5D7W0"/>
<name>A0AAN5D7W0_9BILA</name>
<keyword evidence="2" id="KW-1185">Reference proteome</keyword>
<evidence type="ECO:0000313" key="1">
    <source>
        <dbReference type="EMBL" id="GMR57680.1"/>
    </source>
</evidence>
<dbReference type="Proteomes" id="UP001328107">
    <property type="component" value="Unassembled WGS sequence"/>
</dbReference>
<protein>
    <submittedName>
        <fullName evidence="1">Uncharacterized protein</fullName>
    </submittedName>
</protein>
<proteinExistence type="predicted"/>
<accession>A0AAN5D7W0</accession>
<evidence type="ECO:0000313" key="2">
    <source>
        <dbReference type="Proteomes" id="UP001328107"/>
    </source>
</evidence>
<comment type="caution">
    <text evidence="1">The sequence shown here is derived from an EMBL/GenBank/DDBJ whole genome shotgun (WGS) entry which is preliminary data.</text>
</comment>